<dbReference type="AlphaFoldDB" id="A0AA49GMB3"/>
<proteinExistence type="predicted"/>
<dbReference type="Pfam" id="PF02687">
    <property type="entry name" value="FtsX"/>
    <property type="match status" value="2"/>
</dbReference>
<keyword evidence="4 6" id="KW-1133">Transmembrane helix</keyword>
<feature type="transmembrane region" description="Helical" evidence="6">
    <location>
        <begin position="690"/>
        <end position="715"/>
    </location>
</feature>
<feature type="transmembrane region" description="Helical" evidence="6">
    <location>
        <begin position="342"/>
        <end position="365"/>
    </location>
</feature>
<feature type="transmembrane region" description="Helical" evidence="6">
    <location>
        <begin position="291"/>
        <end position="311"/>
    </location>
</feature>
<feature type="transmembrane region" description="Helical" evidence="6">
    <location>
        <begin position="385"/>
        <end position="407"/>
    </location>
</feature>
<name>A0AA49GMB3_9BACT</name>
<dbReference type="PANTHER" id="PTHR30572:SF18">
    <property type="entry name" value="ABC-TYPE MACROLIDE FAMILY EXPORT SYSTEM PERMEASE COMPONENT 2"/>
    <property type="match status" value="1"/>
</dbReference>
<feature type="transmembrane region" description="Helical" evidence="6">
    <location>
        <begin position="428"/>
        <end position="453"/>
    </location>
</feature>
<dbReference type="InterPro" id="IPR003838">
    <property type="entry name" value="ABC3_permease_C"/>
</dbReference>
<comment type="subcellular location">
    <subcellularLocation>
        <location evidence="1">Cell membrane</location>
        <topology evidence="1">Multi-pass membrane protein</topology>
    </subcellularLocation>
</comment>
<dbReference type="InterPro" id="IPR025857">
    <property type="entry name" value="MacB_PCD"/>
</dbReference>
<protein>
    <submittedName>
        <fullName evidence="9">ABC transporter permease</fullName>
    </submittedName>
</protein>
<reference evidence="9" key="1">
    <citation type="journal article" date="2023" name="Comput. Struct. Biotechnol. J.">
        <title>Discovery of a novel marine Bacteroidetes with a rich repertoire of carbohydrate-active enzymes.</title>
        <authorList>
            <person name="Chen B."/>
            <person name="Liu G."/>
            <person name="Chen Q."/>
            <person name="Wang H."/>
            <person name="Liu L."/>
            <person name="Tang K."/>
        </authorList>
    </citation>
    <scope>NUCLEOTIDE SEQUENCE</scope>
    <source>
        <strain evidence="9">TK19036</strain>
    </source>
</reference>
<evidence type="ECO:0000313" key="9">
    <source>
        <dbReference type="EMBL" id="WKN37475.1"/>
    </source>
</evidence>
<feature type="domain" description="ABC3 transporter permease C-terminal" evidence="7">
    <location>
        <begin position="297"/>
        <end position="412"/>
    </location>
</feature>
<evidence type="ECO:0000256" key="4">
    <source>
        <dbReference type="ARBA" id="ARBA00022989"/>
    </source>
</evidence>
<evidence type="ECO:0000256" key="3">
    <source>
        <dbReference type="ARBA" id="ARBA00022692"/>
    </source>
</evidence>
<reference evidence="9" key="2">
    <citation type="journal article" date="2024" name="Antonie Van Leeuwenhoek">
        <title>Roseihalotalea indica gen. nov., sp. nov., a halophilic Bacteroidetes from mesopelagic Southwest Indian Ocean with higher carbohydrate metabolic potential.</title>
        <authorList>
            <person name="Chen B."/>
            <person name="Zhang M."/>
            <person name="Lin D."/>
            <person name="Ye J."/>
            <person name="Tang K."/>
        </authorList>
    </citation>
    <scope>NUCLEOTIDE SEQUENCE</scope>
    <source>
        <strain evidence="9">TK19036</strain>
    </source>
</reference>
<evidence type="ECO:0000259" key="7">
    <source>
        <dbReference type="Pfam" id="PF02687"/>
    </source>
</evidence>
<feature type="transmembrane region" description="Helical" evidence="6">
    <location>
        <begin position="21"/>
        <end position="43"/>
    </location>
</feature>
<dbReference type="GO" id="GO:0005886">
    <property type="term" value="C:plasma membrane"/>
    <property type="evidence" value="ECO:0007669"/>
    <property type="project" value="UniProtKB-SubCell"/>
</dbReference>
<evidence type="ECO:0000256" key="1">
    <source>
        <dbReference type="ARBA" id="ARBA00004651"/>
    </source>
</evidence>
<organism evidence="9">
    <name type="scientific">Roseihalotalea indica</name>
    <dbReference type="NCBI Taxonomy" id="2867963"/>
    <lineage>
        <taxon>Bacteria</taxon>
        <taxon>Pseudomonadati</taxon>
        <taxon>Bacteroidota</taxon>
        <taxon>Cytophagia</taxon>
        <taxon>Cytophagales</taxon>
        <taxon>Catalimonadaceae</taxon>
        <taxon>Roseihalotalea</taxon>
    </lineage>
</organism>
<dbReference type="PANTHER" id="PTHR30572">
    <property type="entry name" value="MEMBRANE COMPONENT OF TRANSPORTER-RELATED"/>
    <property type="match status" value="1"/>
</dbReference>
<keyword evidence="3 6" id="KW-0812">Transmembrane</keyword>
<dbReference type="EMBL" id="CP120682">
    <property type="protein sequence ID" value="WKN37475.1"/>
    <property type="molecule type" value="Genomic_DNA"/>
</dbReference>
<gene>
    <name evidence="9" type="ORF">K4G66_01975</name>
</gene>
<dbReference type="InterPro" id="IPR050250">
    <property type="entry name" value="Macrolide_Exporter_MacB"/>
</dbReference>
<accession>A0AA49GMB3</accession>
<keyword evidence="5 6" id="KW-0472">Membrane</keyword>
<keyword evidence="2" id="KW-1003">Cell membrane</keyword>
<dbReference type="Pfam" id="PF12704">
    <property type="entry name" value="MacB_PCD"/>
    <property type="match status" value="1"/>
</dbReference>
<feature type="transmembrane region" description="Helical" evidence="6">
    <location>
        <begin position="774"/>
        <end position="794"/>
    </location>
</feature>
<feature type="domain" description="MacB-like periplasmic core" evidence="8">
    <location>
        <begin position="20"/>
        <end position="247"/>
    </location>
</feature>
<feature type="domain" description="ABC3 transporter permease C-terminal" evidence="7">
    <location>
        <begin position="693"/>
        <end position="806"/>
    </location>
</feature>
<feature type="transmembrane region" description="Helical" evidence="6">
    <location>
        <begin position="742"/>
        <end position="762"/>
    </location>
</feature>
<evidence type="ECO:0000259" key="8">
    <source>
        <dbReference type="Pfam" id="PF12704"/>
    </source>
</evidence>
<evidence type="ECO:0000256" key="5">
    <source>
        <dbReference type="ARBA" id="ARBA00023136"/>
    </source>
</evidence>
<sequence>MVKNYLIIAWRNLLKNKALSFMMMLGLTLGMAAFTIIMMYVHFEESYDQFHKHAADIYRVPLVVGKGDGQNIVPRNFSGAGPDLKEAFPEVLEYTRLRGVDGTVAFLYQPNQSGEPVVFNEAKIYFAEPSVFNVFDITLLEGDAVTALSEPNTLLLSESAAQRYFGNQEVQGKELVAREYGLHLPVKVVGVFKDFPDNSHFKPDFLWSYASQYPYQPYAEHDWQQAALWYTYVLLAPGTDVQALTRKFPDFLATRTAPEAHITNLELQALTDIHLHSNMVQELEVNGNGNAIYFLWAIALVVIVIAWVNYINLTMVRSAERAQEVGVRKTSGATYRQLIQQFVLESLLINTLSLVLAIGIVYLTIPYFSRLSGAPLSMHFSTEVIKLLAGIFVSGTLLSSLYPAWILSSLQPAHAVKGNTLQKKNSGVIFRKTLVTFQFAASIILMAGTFIVFQQLQYLQNQDLGMDINQVLVIRTPDVVTDSTVHQDFEFFRQQLEQQASISQVAATTSIPGRMDNLINGGLRQQNAEKDQGINFYFIQVDHQLIPALNFNFLAGGNFTPIHSTNHQGLILNQEALQALGFPNAESAIGEKLSSFSWQGSHPVIGVVENFHQESLKNQDYPIVMFYNNTIRSSGYYCVKIQGEHVAMDKMLATIENAWQTAFPDNPFDYFFLDTYYNNLYQADYRFQRVFGLFTFLAIFIACLGLLALSAYTVLQRSKEIGVRKVLGASVGSILMLLSKEYIKLILIAFAVAIPLTNYFMREWLDTFAFRISIHWWLFALPGMMVLFIALLSVSSQSWKAARRNPVDSLRYE</sequence>
<evidence type="ECO:0000256" key="2">
    <source>
        <dbReference type="ARBA" id="ARBA00022475"/>
    </source>
</evidence>
<evidence type="ECO:0000256" key="6">
    <source>
        <dbReference type="SAM" id="Phobius"/>
    </source>
</evidence>
<dbReference type="GO" id="GO:0022857">
    <property type="term" value="F:transmembrane transporter activity"/>
    <property type="evidence" value="ECO:0007669"/>
    <property type="project" value="TreeGrafter"/>
</dbReference>